<feature type="binding site" evidence="2">
    <location>
        <position position="159"/>
    </location>
    <ligand>
        <name>substrate</name>
    </ligand>
</feature>
<dbReference type="NCBIfam" id="TIGR03590">
    <property type="entry name" value="PseG"/>
    <property type="match status" value="1"/>
</dbReference>
<dbReference type="InterPro" id="IPR020023">
    <property type="entry name" value="PseG"/>
</dbReference>
<evidence type="ECO:0000256" key="1">
    <source>
        <dbReference type="PIRSR" id="PIRSR620023-1"/>
    </source>
</evidence>
<feature type="active site" description="Proton acceptor" evidence="1">
    <location>
        <position position="30"/>
    </location>
</feature>
<comment type="caution">
    <text evidence="3">The sequence shown here is derived from an EMBL/GenBank/DDBJ whole genome shotgun (WGS) entry which is preliminary data.</text>
</comment>
<dbReference type="GO" id="GO:0016787">
    <property type="term" value="F:hydrolase activity"/>
    <property type="evidence" value="ECO:0007669"/>
    <property type="project" value="UniProtKB-KW"/>
</dbReference>
<evidence type="ECO:0000313" key="4">
    <source>
        <dbReference type="Proteomes" id="UP000244956"/>
    </source>
</evidence>
<evidence type="ECO:0000256" key="2">
    <source>
        <dbReference type="PIRSR" id="PIRSR620023-2"/>
    </source>
</evidence>
<gene>
    <name evidence="3" type="primary">pseG</name>
    <name evidence="3" type="ORF">DDZ16_19510</name>
</gene>
<reference evidence="3 4" key="1">
    <citation type="submission" date="2018-05" db="EMBL/GenBank/DDBJ databases">
        <title>Marinilabilia rubrum sp. nov., isolated from saltern sediment.</title>
        <authorList>
            <person name="Zhang R."/>
        </authorList>
    </citation>
    <scope>NUCLEOTIDE SEQUENCE [LARGE SCALE GENOMIC DNA]</scope>
    <source>
        <strain evidence="3 4">WTE16</strain>
    </source>
</reference>
<dbReference type="Gene3D" id="3.40.50.11190">
    <property type="match status" value="1"/>
</dbReference>
<dbReference type="Proteomes" id="UP000244956">
    <property type="component" value="Unassembled WGS sequence"/>
</dbReference>
<dbReference type="AlphaFoldDB" id="A0A2U2B3P3"/>
<protein>
    <submittedName>
        <fullName evidence="3">UDP-2,4-diacetamido-2,4, 6-trideoxy-beta-L-altropyranose hydrolase</fullName>
    </submittedName>
</protein>
<keyword evidence="4" id="KW-1185">Reference proteome</keyword>
<organism evidence="3 4">
    <name type="scientific">Marinilabilia rubra</name>
    <dbReference type="NCBI Taxonomy" id="2162893"/>
    <lineage>
        <taxon>Bacteria</taxon>
        <taxon>Pseudomonadati</taxon>
        <taxon>Bacteroidota</taxon>
        <taxon>Bacteroidia</taxon>
        <taxon>Marinilabiliales</taxon>
        <taxon>Marinilabiliaceae</taxon>
        <taxon>Marinilabilia</taxon>
    </lineage>
</organism>
<evidence type="ECO:0000313" key="3">
    <source>
        <dbReference type="EMBL" id="PWD97680.1"/>
    </source>
</evidence>
<keyword evidence="3" id="KW-0378">Hydrolase</keyword>
<feature type="binding site" evidence="2">
    <location>
        <position position="263"/>
    </location>
    <ligand>
        <name>substrate</name>
    </ligand>
</feature>
<dbReference type="Gene3D" id="3.40.50.2000">
    <property type="entry name" value="Glycogen Phosphorylase B"/>
    <property type="match status" value="1"/>
</dbReference>
<proteinExistence type="predicted"/>
<name>A0A2U2B3P3_9BACT</name>
<accession>A0A2U2B3P3</accession>
<sequence length="343" mass="39349">MIFLHNKGINSQKTRIVFRADGDRKIGMGHFVRTLALADMLKEDFYCVFATVKPSSYQEDEVFKVCEELIVLPEKKTHFEDLLKELTGHEIVVLDNYYFSTNHQNKIKSIGCKLVCIDDVHDKHYESDIVLNHAPINPGGFSLSPKTKLLLGLDYVLLRPPFFTRTKRKGQFIEFRHVFLNFGGADFKNLTGCWLRELATVSYINEISIVVGDAFMQMHELSCLVEKNPLKINIYQNVDANKLVSILQTIDLAIVPCSTILYEVISQDVPVVTGYFVDNQKEIASCLKGRYEHVYVLGNLEKVEIREIHKFREKVKNSKIIGLNLKHPVGKLKKEFLALNQRN</sequence>
<dbReference type="EMBL" id="QEWP01000028">
    <property type="protein sequence ID" value="PWD97680.1"/>
    <property type="molecule type" value="Genomic_DNA"/>
</dbReference>